<evidence type="ECO:0000256" key="6">
    <source>
        <dbReference type="SAM" id="Phobius"/>
    </source>
</evidence>
<comment type="subcellular location">
    <subcellularLocation>
        <location evidence="1">Membrane</location>
        <topology evidence="1">Single-pass membrane protein</topology>
    </subcellularLocation>
</comment>
<evidence type="ECO:0000313" key="9">
    <source>
        <dbReference type="Proteomes" id="UP001634394"/>
    </source>
</evidence>
<reference evidence="8 9" key="1">
    <citation type="submission" date="2024-11" db="EMBL/GenBank/DDBJ databases">
        <title>Chromosome-level genome assembly of the freshwater bivalve Anodonta woodiana.</title>
        <authorList>
            <person name="Chen X."/>
        </authorList>
    </citation>
    <scope>NUCLEOTIDE SEQUENCE [LARGE SCALE GENOMIC DNA]</scope>
    <source>
        <strain evidence="8">MN2024</strain>
        <tissue evidence="8">Gills</tissue>
    </source>
</reference>
<protein>
    <recommendedName>
        <fullName evidence="7">TIR domain-containing protein</fullName>
    </recommendedName>
</protein>
<feature type="domain" description="TIR" evidence="7">
    <location>
        <begin position="600"/>
        <end position="734"/>
    </location>
</feature>
<evidence type="ECO:0000313" key="8">
    <source>
        <dbReference type="EMBL" id="KAL3886279.1"/>
    </source>
</evidence>
<dbReference type="InterPro" id="IPR032675">
    <property type="entry name" value="LRR_dom_sf"/>
</dbReference>
<comment type="caution">
    <text evidence="8">The sequence shown here is derived from an EMBL/GenBank/DDBJ whole genome shotgun (WGS) entry which is preliminary data.</text>
</comment>
<keyword evidence="9" id="KW-1185">Reference proteome</keyword>
<sequence>MCLASVIECGVQEESVTLSDVNLPYSCNVTTHSVINVECIILNGSHSSILHNLTLPENTTGVSIYVDSYIVQIPDTPFHDLTWNPVLHLKLCGNGNIGIWRLSKRTFHFVKHVQFLHLRDAGIKELEHGTFSELPDLIVLDLSQNRGLHLIDLTNAMVGLSSPNLQVFNVSGVNSLEDMSLFTVERQFMENLRNTRLTVLDISWTRIIAFATPLRYYLSYLECFNASGTTLLGQSSCLSDLYYMESLKYLVLDKWPVFTRSSSLKRPITNECIYANSSTNGECFNSPPNLELFSFIDSTINISYIFERNGKICINPNNKIKRMNLSGVKWTLSKVFSPITGLQYLEDFDISRTSLTAIRENSFHYFPALKILNMDGNSFSEVALSTFSALFTLNGNLSHLKMSWNNINILPFDFLLLNQQIAVLDLSHNSLKSFRLEFHKEAHLEFIDLSFNMLLTINPVFGDFISRAPSNSSYYDGLVIDTTGNDFQCNCSNESLELIRWMDFSQSNKNIRLIPPNVTCKYDNSIAKVSNEILAELKKYCISDSFNHTLYAVIGIFVAACVGLFIMFGIWYCRRRSVVNGKENYMQQNVGVNIVPDKTPDYAVFLSFSSKDQDFVIDVVWPKLESKLKHSLRMGNKIVFVGDANFDLGKQICEEVICAASRCWCTVLIISNSFLESDWCLFEVQSSWNSGCRIFPLFIEKCDGSKAKGIMKVVCRDMVRLLWPKDRADLQEQLFDSLCSQIVQHIKLHDQSG</sequence>
<dbReference type="InterPro" id="IPR035897">
    <property type="entry name" value="Toll_tir_struct_dom_sf"/>
</dbReference>
<dbReference type="Proteomes" id="UP001634394">
    <property type="component" value="Unassembled WGS sequence"/>
</dbReference>
<dbReference type="InterPro" id="IPR000157">
    <property type="entry name" value="TIR_dom"/>
</dbReference>
<keyword evidence="3" id="KW-0732">Signal</keyword>
<evidence type="ECO:0000259" key="7">
    <source>
        <dbReference type="PROSITE" id="PS50104"/>
    </source>
</evidence>
<evidence type="ECO:0000256" key="4">
    <source>
        <dbReference type="ARBA" id="ARBA00022989"/>
    </source>
</evidence>
<dbReference type="PROSITE" id="PS50104">
    <property type="entry name" value="TIR"/>
    <property type="match status" value="1"/>
</dbReference>
<organism evidence="8 9">
    <name type="scientific">Sinanodonta woodiana</name>
    <name type="common">Chinese pond mussel</name>
    <name type="synonym">Anodonta woodiana</name>
    <dbReference type="NCBI Taxonomy" id="1069815"/>
    <lineage>
        <taxon>Eukaryota</taxon>
        <taxon>Metazoa</taxon>
        <taxon>Spiralia</taxon>
        <taxon>Lophotrochozoa</taxon>
        <taxon>Mollusca</taxon>
        <taxon>Bivalvia</taxon>
        <taxon>Autobranchia</taxon>
        <taxon>Heteroconchia</taxon>
        <taxon>Palaeoheterodonta</taxon>
        <taxon>Unionida</taxon>
        <taxon>Unionoidea</taxon>
        <taxon>Unionidae</taxon>
        <taxon>Unioninae</taxon>
        <taxon>Sinanodonta</taxon>
    </lineage>
</organism>
<gene>
    <name evidence="8" type="ORF">ACJMK2_026286</name>
</gene>
<accession>A0ABD3XJ52</accession>
<dbReference type="Pfam" id="PF13676">
    <property type="entry name" value="TIR_2"/>
    <property type="match status" value="1"/>
</dbReference>
<evidence type="ECO:0000256" key="3">
    <source>
        <dbReference type="ARBA" id="ARBA00022729"/>
    </source>
</evidence>
<dbReference type="PANTHER" id="PTHR24365:SF541">
    <property type="entry name" value="PROTEIN TOLL-RELATED"/>
    <property type="match status" value="1"/>
</dbReference>
<keyword evidence="4 6" id="KW-1133">Transmembrane helix</keyword>
<dbReference type="Gene3D" id="3.40.50.10140">
    <property type="entry name" value="Toll/interleukin-1 receptor homology (TIR) domain"/>
    <property type="match status" value="1"/>
</dbReference>
<evidence type="ECO:0000256" key="2">
    <source>
        <dbReference type="ARBA" id="ARBA00022692"/>
    </source>
</evidence>
<dbReference type="SUPFAM" id="SSF52058">
    <property type="entry name" value="L domain-like"/>
    <property type="match status" value="1"/>
</dbReference>
<dbReference type="GO" id="GO:0016020">
    <property type="term" value="C:membrane"/>
    <property type="evidence" value="ECO:0007669"/>
    <property type="project" value="UniProtKB-SubCell"/>
</dbReference>
<dbReference type="EMBL" id="JBJQND010000002">
    <property type="protein sequence ID" value="KAL3886279.1"/>
    <property type="molecule type" value="Genomic_DNA"/>
</dbReference>
<name>A0ABD3XJ52_SINWO</name>
<keyword evidence="5 6" id="KW-0472">Membrane</keyword>
<proteinExistence type="predicted"/>
<dbReference type="AlphaFoldDB" id="A0ABD3XJ52"/>
<dbReference type="PANTHER" id="PTHR24365">
    <property type="entry name" value="TOLL-LIKE RECEPTOR"/>
    <property type="match status" value="1"/>
</dbReference>
<dbReference type="Gene3D" id="3.80.10.10">
    <property type="entry name" value="Ribonuclease Inhibitor"/>
    <property type="match status" value="2"/>
</dbReference>
<dbReference type="SUPFAM" id="SSF52200">
    <property type="entry name" value="Toll/Interleukin receptor TIR domain"/>
    <property type="match status" value="1"/>
</dbReference>
<evidence type="ECO:0000256" key="5">
    <source>
        <dbReference type="ARBA" id="ARBA00023136"/>
    </source>
</evidence>
<feature type="transmembrane region" description="Helical" evidence="6">
    <location>
        <begin position="550"/>
        <end position="573"/>
    </location>
</feature>
<keyword evidence="2 6" id="KW-0812">Transmembrane</keyword>
<evidence type="ECO:0000256" key="1">
    <source>
        <dbReference type="ARBA" id="ARBA00004167"/>
    </source>
</evidence>